<reference evidence="1 2" key="1">
    <citation type="journal article" date="2016" name="Nat. Commun.">
        <title>Thousands of microbial genomes shed light on interconnected biogeochemical processes in an aquifer system.</title>
        <authorList>
            <person name="Anantharaman K."/>
            <person name="Brown C.T."/>
            <person name="Hug L.A."/>
            <person name="Sharon I."/>
            <person name="Castelle C.J."/>
            <person name="Probst A.J."/>
            <person name="Thomas B.C."/>
            <person name="Singh A."/>
            <person name="Wilkins M.J."/>
            <person name="Karaoz U."/>
            <person name="Brodie E.L."/>
            <person name="Williams K.H."/>
            <person name="Hubbard S.S."/>
            <person name="Banfield J.F."/>
        </authorList>
    </citation>
    <scope>NUCLEOTIDE SEQUENCE [LARGE SCALE GENOMIC DNA]</scope>
</reference>
<organism evidence="1 2">
    <name type="scientific">Candidatus Uhrbacteria bacterium RIFCSPLOWO2_01_FULL_47_25</name>
    <dbReference type="NCBI Taxonomy" id="1802402"/>
    <lineage>
        <taxon>Bacteria</taxon>
        <taxon>Candidatus Uhriibacteriota</taxon>
    </lineage>
</organism>
<proteinExistence type="predicted"/>
<dbReference type="EMBL" id="MGEK01000009">
    <property type="protein sequence ID" value="OGL82752.1"/>
    <property type="molecule type" value="Genomic_DNA"/>
</dbReference>
<dbReference type="Proteomes" id="UP000176846">
    <property type="component" value="Unassembled WGS sequence"/>
</dbReference>
<gene>
    <name evidence="1" type="ORF">A2936_04380</name>
</gene>
<protein>
    <submittedName>
        <fullName evidence="1">Uncharacterized protein</fullName>
    </submittedName>
</protein>
<name>A0A1F7UWS7_9BACT</name>
<sequence length="133" mass="15009">MSKDNIELTPEEASINEKPVLDAVDTEGFYAPTDYGSDLGAIEAIYQALTKNNPKLILDKNNIKLEVVDDIGKIETTTGRGGWHRRVTYRATYNGEPIRNCTVVAQEGIPDDSKIKKYGQWFVEQKDFVKEQK</sequence>
<evidence type="ECO:0000313" key="1">
    <source>
        <dbReference type="EMBL" id="OGL82752.1"/>
    </source>
</evidence>
<dbReference type="AlphaFoldDB" id="A0A1F7UWS7"/>
<comment type="caution">
    <text evidence="1">The sequence shown here is derived from an EMBL/GenBank/DDBJ whole genome shotgun (WGS) entry which is preliminary data.</text>
</comment>
<accession>A0A1F7UWS7</accession>
<evidence type="ECO:0000313" key="2">
    <source>
        <dbReference type="Proteomes" id="UP000176846"/>
    </source>
</evidence>